<evidence type="ECO:0000313" key="3">
    <source>
        <dbReference type="Proteomes" id="UP000199727"/>
    </source>
</evidence>
<feature type="compositionally biased region" description="Polar residues" evidence="1">
    <location>
        <begin position="195"/>
        <end position="206"/>
    </location>
</feature>
<name>A0A854QGU6_CRYNE</name>
<dbReference type="GO" id="GO:0003677">
    <property type="term" value="F:DNA binding"/>
    <property type="evidence" value="ECO:0007669"/>
    <property type="project" value="TreeGrafter"/>
</dbReference>
<feature type="compositionally biased region" description="Polar residues" evidence="1">
    <location>
        <begin position="297"/>
        <end position="327"/>
    </location>
</feature>
<feature type="region of interest" description="Disordered" evidence="1">
    <location>
        <begin position="411"/>
        <end position="550"/>
    </location>
</feature>
<dbReference type="InterPro" id="IPR018608">
    <property type="entry name" value="Gti1/Pac2"/>
</dbReference>
<feature type="compositionally biased region" description="Polar residues" evidence="1">
    <location>
        <begin position="454"/>
        <end position="469"/>
    </location>
</feature>
<sequence>MDMYETASTQQPAAICILKSPIDAIHILEAARLGLVPRVTRRLTGHERSMIRPGTVWVWEEAETNMRRWTDGRRWGASRVGGGGFLVYTESSESLSPPRQLETPYGHNMYHPGSTHRPDSLIKQTYSTTMTHPVTGKVKKFHVVAYSSKRNPQGDPLNPLPLPHQLPALRHLKVTPGIWPEWETRRDTEYAVPRPSSQPHHQNNAGSSTQTASATAASSPATLPYPLHPQQPPTAYPPSYPQSRPEAYARASASTPAYFHNPPYMSPGISPTVERGMYQPAGKYTRPYQSPRREPINISTEPSHQPTSHLNPLSNGCPQQHTNGSSNKRYHPYEQPSRNIEQRPPSFIPGPPPMLPAISNDFGRELGAYGPPAWIGASRGSPAPQYAYSYPARPSDYPKNGHYYDTPLPYPTYRDPMPSDGRYAVATPGDTRRYTPVDDHMRNQLPHLYREAPPSSNSANQGNDTSRPTTPGELAVQYPGDRTSGSPNLPTGGVTLPPLRATFKEEASPEGGGSMLPPASKLSPSGRYPVVDRHSSQSPSDLPKSKVQNTWAEDARQLGELGRRVVL</sequence>
<feature type="compositionally biased region" description="Basic and acidic residues" evidence="1">
    <location>
        <begin position="430"/>
        <end position="442"/>
    </location>
</feature>
<dbReference type="Pfam" id="PF09729">
    <property type="entry name" value="Gti1_Pac2"/>
    <property type="match status" value="1"/>
</dbReference>
<evidence type="ECO:0008006" key="4">
    <source>
        <dbReference type="Google" id="ProtNLM"/>
    </source>
</evidence>
<dbReference type="Proteomes" id="UP000199727">
    <property type="component" value="Unassembled WGS sequence"/>
</dbReference>
<reference evidence="2 3" key="1">
    <citation type="submission" date="2017-06" db="EMBL/GenBank/DDBJ databases">
        <title>Global population genomics of the pathogenic fungus Cryptococcus neoformans var. grubii.</title>
        <authorList>
            <person name="Cuomo C."/>
            <person name="Litvintseva A."/>
            <person name="Chen Y."/>
            <person name="Young S."/>
            <person name="Zeng Q."/>
            <person name="Chapman S."/>
            <person name="Gujja S."/>
            <person name="Saif S."/>
            <person name="Birren B."/>
        </authorList>
    </citation>
    <scope>NUCLEOTIDE SEQUENCE [LARGE SCALE GENOMIC DNA]</scope>
    <source>
        <strain evidence="2 3">Tu259-1</strain>
    </source>
</reference>
<dbReference type="OrthoDB" id="5572844at2759"/>
<accession>A0A854QGU6</accession>
<feature type="region of interest" description="Disordered" evidence="1">
    <location>
        <begin position="189"/>
        <end position="259"/>
    </location>
</feature>
<comment type="caution">
    <text evidence="2">The sequence shown here is derived from an EMBL/GenBank/DDBJ whole genome shotgun (WGS) entry which is preliminary data.</text>
</comment>
<gene>
    <name evidence="2" type="ORF">C361_04479</name>
</gene>
<evidence type="ECO:0000256" key="1">
    <source>
        <dbReference type="SAM" id="MobiDB-lite"/>
    </source>
</evidence>
<dbReference type="PANTHER" id="PTHR28027">
    <property type="entry name" value="TRANSCRIPTIONAL REGULATOR MIT1"/>
    <property type="match status" value="1"/>
</dbReference>
<protein>
    <recommendedName>
        <fullName evidence="4">cAMP-independent regulatory protein pac2</fullName>
    </recommendedName>
</protein>
<feature type="compositionally biased region" description="Pro residues" evidence="1">
    <location>
        <begin position="346"/>
        <end position="355"/>
    </location>
</feature>
<feature type="compositionally biased region" description="Polar residues" evidence="1">
    <location>
        <begin position="536"/>
        <end position="550"/>
    </location>
</feature>
<evidence type="ECO:0000313" key="2">
    <source>
        <dbReference type="EMBL" id="OXG18356.1"/>
    </source>
</evidence>
<feature type="region of interest" description="Disordered" evidence="1">
    <location>
        <begin position="281"/>
        <end position="359"/>
    </location>
</feature>
<organism evidence="2 3">
    <name type="scientific">Cryptococcus neoformans Tu259-1</name>
    <dbReference type="NCBI Taxonomy" id="1230072"/>
    <lineage>
        <taxon>Eukaryota</taxon>
        <taxon>Fungi</taxon>
        <taxon>Dikarya</taxon>
        <taxon>Basidiomycota</taxon>
        <taxon>Agaricomycotina</taxon>
        <taxon>Tremellomycetes</taxon>
        <taxon>Tremellales</taxon>
        <taxon>Cryptococcaceae</taxon>
        <taxon>Cryptococcus</taxon>
        <taxon>Cryptococcus neoformans species complex</taxon>
    </lineage>
</organism>
<dbReference type="EMBL" id="AMKT01000056">
    <property type="protein sequence ID" value="OXG18356.1"/>
    <property type="molecule type" value="Genomic_DNA"/>
</dbReference>
<feature type="compositionally biased region" description="Pro residues" evidence="1">
    <location>
        <begin position="226"/>
        <end position="240"/>
    </location>
</feature>
<feature type="compositionally biased region" description="Low complexity" evidence="1">
    <location>
        <begin position="207"/>
        <end position="222"/>
    </location>
</feature>
<dbReference type="PANTHER" id="PTHR28027:SF1">
    <property type="entry name" value="CAMP INDEPENDENT REGULATORY PROTEIN (AFU_ORTHOLOGUE AFUA_3G09640)"/>
    <property type="match status" value="1"/>
</dbReference>
<proteinExistence type="predicted"/>
<dbReference type="AlphaFoldDB" id="A0A854QGU6"/>